<name>K2PRE5_9FLAO</name>
<dbReference type="Gene3D" id="2.40.160.10">
    <property type="entry name" value="Porin"/>
    <property type="match status" value="1"/>
</dbReference>
<feature type="chain" id="PRO_5003865602" description="Outer membrane porin" evidence="1">
    <location>
        <begin position="20"/>
        <end position="451"/>
    </location>
</feature>
<dbReference type="PATRIC" id="fig|555500.3.peg.2876"/>
<evidence type="ECO:0000256" key="1">
    <source>
        <dbReference type="SAM" id="SignalP"/>
    </source>
</evidence>
<keyword evidence="3" id="KW-1185">Reference proteome</keyword>
<dbReference type="AlphaFoldDB" id="K2PRE5"/>
<dbReference type="eggNOG" id="COG3203">
    <property type="taxonomic scope" value="Bacteria"/>
</dbReference>
<dbReference type="OrthoDB" id="862900at2"/>
<dbReference type="InterPro" id="IPR023614">
    <property type="entry name" value="Porin_dom_sf"/>
</dbReference>
<reference evidence="2 3" key="1">
    <citation type="journal article" date="2012" name="J. Bacteriol.">
        <title>Genome Sequence of Galbibacter marinum Type Strain ck-I2-15.</title>
        <authorList>
            <person name="Lai Q."/>
            <person name="Li C."/>
            <person name="Shao Z."/>
        </authorList>
    </citation>
    <scope>NUCLEOTIDE SEQUENCE [LARGE SCALE GENOMIC DNA]</scope>
    <source>
        <strain evidence="3">ck-I2-15</strain>
    </source>
</reference>
<dbReference type="Proteomes" id="UP000007364">
    <property type="component" value="Unassembled WGS sequence"/>
</dbReference>
<comment type="caution">
    <text evidence="2">The sequence shown here is derived from an EMBL/GenBank/DDBJ whole genome shotgun (WGS) entry which is preliminary data.</text>
</comment>
<protein>
    <recommendedName>
        <fullName evidence="4">Outer membrane porin</fullName>
    </recommendedName>
</protein>
<evidence type="ECO:0000313" key="3">
    <source>
        <dbReference type="Proteomes" id="UP000007364"/>
    </source>
</evidence>
<dbReference type="STRING" id="555500.I215_13964"/>
<feature type="signal peptide" evidence="1">
    <location>
        <begin position="1"/>
        <end position="19"/>
    </location>
</feature>
<proteinExistence type="predicted"/>
<evidence type="ECO:0000313" key="2">
    <source>
        <dbReference type="EMBL" id="EKF54109.1"/>
    </source>
</evidence>
<gene>
    <name evidence="2" type="ORF">I215_13964</name>
</gene>
<evidence type="ECO:0008006" key="4">
    <source>
        <dbReference type="Google" id="ProtNLM"/>
    </source>
</evidence>
<keyword evidence="1" id="KW-0732">Signal</keyword>
<organism evidence="2 3">
    <name type="scientific">Galbibacter marinus</name>
    <dbReference type="NCBI Taxonomy" id="555500"/>
    <lineage>
        <taxon>Bacteria</taxon>
        <taxon>Pseudomonadati</taxon>
        <taxon>Bacteroidota</taxon>
        <taxon>Flavobacteriia</taxon>
        <taxon>Flavobacteriales</taxon>
        <taxon>Flavobacteriaceae</taxon>
        <taxon>Galbibacter</taxon>
    </lineage>
</organism>
<dbReference type="RefSeq" id="WP_008992628.1">
    <property type="nucleotide sequence ID" value="NZ_AMSG01000031.1"/>
</dbReference>
<accession>K2PRE5</accession>
<sequence>MKRLVVMLVVAILSQPTMAQENQIKDTVENKSLISYLKEGEIGGHIRNYFLMTENHNGNDYYANAIGGVLSYETKSYKGFQLGISGIFTYKVFSSDLNKAYDQTNKSSRWEQELFDVNHKDNFKDLDRLEELYIKYHWKNSYVTYGKIPVEYTPLLNKSDGRMKPFAFQGGWLHHKNEKFQADVAWIHKVSPRSMTEWFPMDEVIGLTDNGYLLNGEKAEYEETTHSQGLAIVHLGKEFKNLKFNFWNFHLDKFINTSWLQLEYSKQHWQAGMIYSYQIPNAYQENLPYENRYVQPNENGQVASFMLKYNIGSSQFKAAYTKAFESGRYLFPKELGRDQFYTSMTRSHIEGFGGVDVFAIGYQYSWKHLFLNVDATTTQGTVIDDYVLNKYNIEDYYQINTRLHYEFTDFLKGLHVELLYVWKQNKNEHNTKLVEQRSDYNQINLITNFNF</sequence>
<dbReference type="EMBL" id="AMSG01000031">
    <property type="protein sequence ID" value="EKF54109.1"/>
    <property type="molecule type" value="Genomic_DNA"/>
</dbReference>